<accession>A0A1I4ILE1</accession>
<evidence type="ECO:0000313" key="1">
    <source>
        <dbReference type="EMBL" id="SFL54631.1"/>
    </source>
</evidence>
<reference evidence="2" key="1">
    <citation type="submission" date="2016-10" db="EMBL/GenBank/DDBJ databases">
        <authorList>
            <person name="Varghese N."/>
            <person name="Submissions S."/>
        </authorList>
    </citation>
    <scope>NUCLEOTIDE SEQUENCE [LARGE SCALE GENOMIC DNA]</scope>
    <source>
        <strain evidence="2">CGMCC 1.7738</strain>
    </source>
</reference>
<protein>
    <recommendedName>
        <fullName evidence="3">MYM-type Zinc finger with FCS sequence motif-containing protein</fullName>
    </recommendedName>
</protein>
<proteinExistence type="predicted"/>
<evidence type="ECO:0008006" key="3">
    <source>
        <dbReference type="Google" id="ProtNLM"/>
    </source>
</evidence>
<dbReference type="AlphaFoldDB" id="A0A1I4ILE1"/>
<organism evidence="1 2">
    <name type="scientific">Halogranum rubrum</name>
    <dbReference type="NCBI Taxonomy" id="553466"/>
    <lineage>
        <taxon>Archaea</taxon>
        <taxon>Methanobacteriati</taxon>
        <taxon>Methanobacteriota</taxon>
        <taxon>Stenosarchaea group</taxon>
        <taxon>Halobacteria</taxon>
        <taxon>Halobacteriales</taxon>
        <taxon>Haloferacaceae</taxon>
    </lineage>
</organism>
<keyword evidence="2" id="KW-1185">Reference proteome</keyword>
<dbReference type="InterPro" id="IPR055998">
    <property type="entry name" value="DUF7576"/>
</dbReference>
<dbReference type="EMBL" id="FOTC01000008">
    <property type="protein sequence ID" value="SFL54631.1"/>
    <property type="molecule type" value="Genomic_DNA"/>
</dbReference>
<dbReference type="RefSeq" id="WP_089872067.1">
    <property type="nucleotide sequence ID" value="NZ_FOTC01000008.1"/>
</dbReference>
<sequence>MSKHETTAADAAHYSKEFGSDMCASCGRRIDTTQWRPASTGRDDTGRYQMYVFCNEDCRGNWADS</sequence>
<dbReference type="Pfam" id="PF24461">
    <property type="entry name" value="DUF7576"/>
    <property type="match status" value="1"/>
</dbReference>
<name>A0A1I4ILE1_9EURY</name>
<evidence type="ECO:0000313" key="2">
    <source>
        <dbReference type="Proteomes" id="UP000199607"/>
    </source>
</evidence>
<dbReference type="Proteomes" id="UP000199607">
    <property type="component" value="Unassembled WGS sequence"/>
</dbReference>
<gene>
    <name evidence="1" type="ORF">SAMN04487950_4158</name>
</gene>